<dbReference type="Gene3D" id="3.30.60.90">
    <property type="match status" value="1"/>
</dbReference>
<dbReference type="SMART" id="SM00291">
    <property type="entry name" value="ZnF_ZZ"/>
    <property type="match status" value="1"/>
</dbReference>
<keyword evidence="8" id="KW-0479">Metal-binding</keyword>
<feature type="region of interest" description="Disordered" evidence="16">
    <location>
        <begin position="398"/>
        <end position="450"/>
    </location>
</feature>
<sequence length="450" mass="49160">RTAADAGIVNVYFRCKLGIICVASSRGPCLLLYFVSRMSRHEGVSCDSCMKANFRGKRYKCLICYDYDLCGTCYEAGATNTRHTPDHAMQCILTRSDFDLYYGGEAVSVEQPQSFTCPICGKMGFTELTLQEHVTAEHTDASSEVVCPVCAALPGGEPNHVTEDFAAHLSLEHRSNRDLDEPSGSRHVRRIPHPAGRGMSSARARRSQMQFSSTGGLSALSPSNRDSMDPIAELLSQLSSGVRRTATLAAPSTTSQIQQLQMQLQLERQQAQAARQQLERLPRRQAHLASPATAAATLHCPQTATTPASAPSGEAPAPAAHFLLSRCVEPSLVESEQQALELERADRSLFAQELLLTTLAERLHWPPGGTWTQQDTSKPTVATTPPCATVETAIMENSDRATAGARTAERAQSERAQPDRSLSREGRLSPSRRKVVRVLDERNKLKEPPH</sequence>
<feature type="non-terminal residue" evidence="19">
    <location>
        <position position="1"/>
    </location>
</feature>
<evidence type="ECO:0000256" key="10">
    <source>
        <dbReference type="ARBA" id="ARBA00022771"/>
    </source>
</evidence>
<dbReference type="EMBL" id="GACK01001499">
    <property type="protein sequence ID" value="JAA63535.1"/>
    <property type="molecule type" value="mRNA"/>
</dbReference>
<reference evidence="19" key="2">
    <citation type="journal article" date="2015" name="J. Proteomics">
        <title>Sexual differences in the sialomes of the zebra tick, Rhipicephalus pulchellus.</title>
        <authorList>
            <person name="Tan A.W."/>
            <person name="Francischetti I.M."/>
            <person name="Slovak M."/>
            <person name="Kini R.M."/>
            <person name="Ribeiro J.M."/>
        </authorList>
    </citation>
    <scope>NUCLEOTIDE SEQUENCE</scope>
    <source>
        <tissue evidence="19">Salivary gland</tissue>
    </source>
</reference>
<evidence type="ECO:0000256" key="5">
    <source>
        <dbReference type="ARBA" id="ARBA00012483"/>
    </source>
</evidence>
<proteinExistence type="evidence at transcript level"/>
<evidence type="ECO:0000259" key="17">
    <source>
        <dbReference type="PROSITE" id="PS50135"/>
    </source>
</evidence>
<evidence type="ECO:0000256" key="16">
    <source>
        <dbReference type="SAM" id="MobiDB-lite"/>
    </source>
</evidence>
<dbReference type="Pfam" id="PF00569">
    <property type="entry name" value="ZZ"/>
    <property type="match status" value="1"/>
</dbReference>
<dbReference type="InterPro" id="IPR013087">
    <property type="entry name" value="Znf_C2H2_type"/>
</dbReference>
<evidence type="ECO:0000256" key="15">
    <source>
        <dbReference type="SAM" id="Coils"/>
    </source>
</evidence>
<evidence type="ECO:0000256" key="8">
    <source>
        <dbReference type="ARBA" id="ARBA00022723"/>
    </source>
</evidence>
<keyword evidence="19" id="KW-0407">Ion channel</keyword>
<accession>L7MHS4</accession>
<keyword evidence="19" id="KW-0406">Ion transport</keyword>
<evidence type="ECO:0000256" key="1">
    <source>
        <dbReference type="ARBA" id="ARBA00000900"/>
    </source>
</evidence>
<feature type="compositionally biased region" description="Basic and acidic residues" evidence="16">
    <location>
        <begin position="175"/>
        <end position="184"/>
    </location>
</feature>
<feature type="region of interest" description="Disordered" evidence="16">
    <location>
        <begin position="285"/>
        <end position="316"/>
    </location>
</feature>
<evidence type="ECO:0000256" key="14">
    <source>
        <dbReference type="PROSITE-ProRule" id="PRU00228"/>
    </source>
</evidence>
<comment type="catalytic activity">
    <reaction evidence="1">
        <text>S-ubiquitinyl-[E2 ubiquitin-conjugating enzyme]-L-cysteine + [acceptor protein]-L-lysine = [E2 ubiquitin-conjugating enzyme]-L-cysteine + N(6)-ubiquitinyl-[acceptor protein]-L-lysine.</text>
        <dbReference type="EC" id="2.3.2.27"/>
    </reaction>
</comment>
<evidence type="ECO:0000256" key="3">
    <source>
        <dbReference type="ARBA" id="ARBA00004603"/>
    </source>
</evidence>
<feature type="compositionally biased region" description="Low complexity" evidence="16">
    <location>
        <begin position="287"/>
        <end position="316"/>
    </location>
</feature>
<keyword evidence="7" id="KW-0808">Transferase</keyword>
<dbReference type="CDD" id="cd02338">
    <property type="entry name" value="ZZ_PCMF_like"/>
    <property type="match status" value="1"/>
</dbReference>
<feature type="compositionally biased region" description="Polar residues" evidence="16">
    <location>
        <begin position="214"/>
        <end position="225"/>
    </location>
</feature>
<keyword evidence="13" id="KW-0458">Lysosome</keyword>
<keyword evidence="19" id="KW-0813">Transport</keyword>
<dbReference type="EC" id="2.3.2.27" evidence="5"/>
<keyword evidence="12" id="KW-0862">Zinc</keyword>
<evidence type="ECO:0000313" key="19">
    <source>
        <dbReference type="EMBL" id="JAA63535.1"/>
    </source>
</evidence>
<dbReference type="InterPro" id="IPR000433">
    <property type="entry name" value="Znf_ZZ"/>
</dbReference>
<feature type="region of interest" description="Disordered" evidence="16">
    <location>
        <begin position="175"/>
        <end position="225"/>
    </location>
</feature>
<protein>
    <recommendedName>
        <fullName evidence="6">E3 ubiquitin-protein ligase KCMF1</fullName>
        <ecNumber evidence="5">2.3.2.27</ecNumber>
    </recommendedName>
</protein>
<keyword evidence="11" id="KW-0833">Ubl conjugation pathway</keyword>
<evidence type="ECO:0000256" key="6">
    <source>
        <dbReference type="ARBA" id="ARBA00014999"/>
    </source>
</evidence>
<dbReference type="GO" id="GO:0005886">
    <property type="term" value="C:plasma membrane"/>
    <property type="evidence" value="ECO:0007669"/>
    <property type="project" value="TreeGrafter"/>
</dbReference>
<organism evidence="19">
    <name type="scientific">Rhipicephalus pulchellus</name>
    <name type="common">Yellow backed tick</name>
    <name type="synonym">Dermacentor pulchellus</name>
    <dbReference type="NCBI Taxonomy" id="72859"/>
    <lineage>
        <taxon>Eukaryota</taxon>
        <taxon>Metazoa</taxon>
        <taxon>Ecdysozoa</taxon>
        <taxon>Arthropoda</taxon>
        <taxon>Chelicerata</taxon>
        <taxon>Arachnida</taxon>
        <taxon>Acari</taxon>
        <taxon>Parasitiformes</taxon>
        <taxon>Ixodida</taxon>
        <taxon>Ixodoidea</taxon>
        <taxon>Ixodidae</taxon>
        <taxon>Rhipicephalinae</taxon>
        <taxon>Rhipicephalus</taxon>
        <taxon>Rhipicephalus</taxon>
    </lineage>
</organism>
<dbReference type="GO" id="GO:0045202">
    <property type="term" value="C:synapse"/>
    <property type="evidence" value="ECO:0007669"/>
    <property type="project" value="GOC"/>
</dbReference>
<dbReference type="GO" id="GO:0023051">
    <property type="term" value="P:regulation of signaling"/>
    <property type="evidence" value="ECO:0007669"/>
    <property type="project" value="UniProtKB-ARBA"/>
</dbReference>
<dbReference type="GO" id="GO:0061630">
    <property type="term" value="F:ubiquitin protein ligase activity"/>
    <property type="evidence" value="ECO:0007669"/>
    <property type="project" value="UniProtKB-EC"/>
</dbReference>
<evidence type="ECO:0000256" key="7">
    <source>
        <dbReference type="ARBA" id="ARBA00022679"/>
    </source>
</evidence>
<comment type="subcellular location">
    <subcellularLocation>
        <location evidence="3">Late endosome</location>
    </subcellularLocation>
    <subcellularLocation>
        <location evidence="2">Lysosome</location>
    </subcellularLocation>
</comment>
<dbReference type="AlphaFoldDB" id="L7MHS4"/>
<evidence type="ECO:0000256" key="13">
    <source>
        <dbReference type="ARBA" id="ARBA00023228"/>
    </source>
</evidence>
<feature type="compositionally biased region" description="Basic and acidic residues" evidence="16">
    <location>
        <begin position="407"/>
        <end position="427"/>
    </location>
</feature>
<dbReference type="PROSITE" id="PS01357">
    <property type="entry name" value="ZF_ZZ_1"/>
    <property type="match status" value="1"/>
</dbReference>
<evidence type="ECO:0000256" key="9">
    <source>
        <dbReference type="ARBA" id="ARBA00022753"/>
    </source>
</evidence>
<evidence type="ECO:0000256" key="2">
    <source>
        <dbReference type="ARBA" id="ARBA00004371"/>
    </source>
</evidence>
<keyword evidence="9" id="KW-0967">Endosome</keyword>
<dbReference type="InterPro" id="IPR050774">
    <property type="entry name" value="KCMF1/Dystrophin"/>
</dbReference>
<dbReference type="PANTHER" id="PTHR12268">
    <property type="entry name" value="E3 UBIQUITIN-PROTEIN LIGASE KCMF1"/>
    <property type="match status" value="1"/>
</dbReference>
<dbReference type="GO" id="GO:0099536">
    <property type="term" value="P:synaptic signaling"/>
    <property type="evidence" value="ECO:0007669"/>
    <property type="project" value="TreeGrafter"/>
</dbReference>
<evidence type="ECO:0000256" key="11">
    <source>
        <dbReference type="ARBA" id="ARBA00022786"/>
    </source>
</evidence>
<keyword evidence="15" id="KW-0175">Coiled coil</keyword>
<dbReference type="InterPro" id="IPR043145">
    <property type="entry name" value="Znf_ZZ_sf"/>
</dbReference>
<dbReference type="GO" id="GO:0005764">
    <property type="term" value="C:lysosome"/>
    <property type="evidence" value="ECO:0007669"/>
    <property type="project" value="UniProtKB-SubCell"/>
</dbReference>
<feature type="domain" description="ZZ-type" evidence="17">
    <location>
        <begin position="41"/>
        <end position="97"/>
    </location>
</feature>
<comment type="similarity">
    <text evidence="4">Belongs to the KCMF1 family.</text>
</comment>
<evidence type="ECO:0000256" key="12">
    <source>
        <dbReference type="ARBA" id="ARBA00022833"/>
    </source>
</evidence>
<dbReference type="GO" id="GO:0008270">
    <property type="term" value="F:zinc ion binding"/>
    <property type="evidence" value="ECO:0007669"/>
    <property type="project" value="UniProtKB-KW"/>
</dbReference>
<dbReference type="GO" id="GO:0010646">
    <property type="term" value="P:regulation of cell communication"/>
    <property type="evidence" value="ECO:0007669"/>
    <property type="project" value="UniProtKB-ARBA"/>
</dbReference>
<dbReference type="GO" id="GO:0005770">
    <property type="term" value="C:late endosome"/>
    <property type="evidence" value="ECO:0007669"/>
    <property type="project" value="UniProtKB-SubCell"/>
</dbReference>
<dbReference type="PANTHER" id="PTHR12268:SF13">
    <property type="entry name" value="E3 UBIQUITIN-PROTEIN LIGASE KCMF1"/>
    <property type="match status" value="1"/>
</dbReference>
<dbReference type="InterPro" id="IPR008598">
    <property type="entry name" value="Di19_Zn-bd"/>
</dbReference>
<feature type="coiled-coil region" evidence="15">
    <location>
        <begin position="257"/>
        <end position="284"/>
    </location>
</feature>
<dbReference type="GO" id="GO:0034220">
    <property type="term" value="P:monoatomic ion transmembrane transport"/>
    <property type="evidence" value="ECO:0007669"/>
    <property type="project" value="UniProtKB-KW"/>
</dbReference>
<keyword evidence="10 14" id="KW-0863">Zinc-finger</keyword>
<dbReference type="PROSITE" id="PS50135">
    <property type="entry name" value="ZF_ZZ_2"/>
    <property type="match status" value="1"/>
</dbReference>
<dbReference type="Pfam" id="PF05605">
    <property type="entry name" value="zf-Di19"/>
    <property type="match status" value="1"/>
</dbReference>
<feature type="compositionally biased region" description="Basic and acidic residues" evidence="16">
    <location>
        <begin position="437"/>
        <end position="450"/>
    </location>
</feature>
<feature type="domain" description="C2H2-type" evidence="18">
    <location>
        <begin position="115"/>
        <end position="143"/>
    </location>
</feature>
<evidence type="ECO:0000259" key="18">
    <source>
        <dbReference type="PROSITE" id="PS50157"/>
    </source>
</evidence>
<reference evidence="19" key="1">
    <citation type="submission" date="2012-11" db="EMBL/GenBank/DDBJ databases">
        <authorList>
            <person name="Lucero-Rivera Y.E."/>
            <person name="Tovar-Ramirez D."/>
        </authorList>
    </citation>
    <scope>NUCLEOTIDE SEQUENCE</scope>
    <source>
        <tissue evidence="19">Salivary gland</tissue>
    </source>
</reference>
<dbReference type="PROSITE" id="PS50157">
    <property type="entry name" value="ZINC_FINGER_C2H2_2"/>
    <property type="match status" value="1"/>
</dbReference>
<name>L7MHS4_RHIPC</name>
<evidence type="ECO:0000256" key="4">
    <source>
        <dbReference type="ARBA" id="ARBA00010938"/>
    </source>
</evidence>
<dbReference type="SUPFAM" id="SSF57850">
    <property type="entry name" value="RING/U-box"/>
    <property type="match status" value="1"/>
</dbReference>
<feature type="compositionally biased region" description="Low complexity" evidence="16">
    <location>
        <begin position="196"/>
        <end position="213"/>
    </location>
</feature>